<comment type="caution">
    <text evidence="3">The sequence shown here is derived from an EMBL/GenBank/DDBJ whole genome shotgun (WGS) entry which is preliminary data.</text>
</comment>
<feature type="region of interest" description="Disordered" evidence="1">
    <location>
        <begin position="189"/>
        <end position="216"/>
    </location>
</feature>
<reference evidence="3 4" key="1">
    <citation type="submission" date="2023-10" db="EMBL/GenBank/DDBJ databases">
        <title>A new tool for lettuce pathogen research.</title>
        <authorList>
            <person name="Horton K.N."/>
            <person name="Cseke L.J."/>
            <person name="Badiwe M."/>
            <person name="Tesfaye D."/>
            <person name="Klein A."/>
            <person name="Su J."/>
            <person name="Potnis N."/>
            <person name="Gassmann W."/>
        </authorList>
    </citation>
    <scope>NUCLEOTIDE SEQUENCE [LARGE SCALE GENOMIC DNA]</scope>
    <source>
        <strain evidence="3 4">JSKH1901</strain>
    </source>
</reference>
<evidence type="ECO:0000313" key="4">
    <source>
        <dbReference type="Proteomes" id="UP001187425"/>
    </source>
</evidence>
<dbReference type="RefSeq" id="WP_042825701.1">
    <property type="nucleotide sequence ID" value="NZ_JAWMQI010000035.1"/>
</dbReference>
<name>A0AAW8ZU34_9XANT</name>
<dbReference type="AlphaFoldDB" id="A0AAW8ZU34"/>
<feature type="domain" description="KfrA N-terminal DNA-binding" evidence="2">
    <location>
        <begin position="8"/>
        <end position="122"/>
    </location>
</feature>
<dbReference type="InterPro" id="IPR021104">
    <property type="entry name" value="KfrA_DNA-bd_N"/>
</dbReference>
<feature type="region of interest" description="Disordered" evidence="1">
    <location>
        <begin position="232"/>
        <end position="265"/>
    </location>
</feature>
<proteinExistence type="predicted"/>
<dbReference type="Proteomes" id="UP001187425">
    <property type="component" value="Unassembled WGS sequence"/>
</dbReference>
<evidence type="ECO:0000256" key="1">
    <source>
        <dbReference type="SAM" id="MobiDB-lite"/>
    </source>
</evidence>
<dbReference type="Pfam" id="PF11740">
    <property type="entry name" value="KfrA_N"/>
    <property type="match status" value="1"/>
</dbReference>
<accession>A0AAW8ZU34</accession>
<feature type="compositionally biased region" description="Basic and acidic residues" evidence="1">
    <location>
        <begin position="204"/>
        <end position="216"/>
    </location>
</feature>
<evidence type="ECO:0000313" key="3">
    <source>
        <dbReference type="EMBL" id="MDV7248917.1"/>
    </source>
</evidence>
<protein>
    <submittedName>
        <fullName evidence="3">KfrA protein</fullName>
    </submittedName>
</protein>
<dbReference type="EMBL" id="JAWMQI010000035">
    <property type="protein sequence ID" value="MDV7248917.1"/>
    <property type="molecule type" value="Genomic_DNA"/>
</dbReference>
<evidence type="ECO:0000259" key="2">
    <source>
        <dbReference type="Pfam" id="PF11740"/>
    </source>
</evidence>
<feature type="region of interest" description="Disordered" evidence="1">
    <location>
        <begin position="303"/>
        <end position="328"/>
    </location>
</feature>
<organism evidence="3 4">
    <name type="scientific">Xanthomonas hortorum pv. vitians</name>
    <dbReference type="NCBI Taxonomy" id="83224"/>
    <lineage>
        <taxon>Bacteria</taxon>
        <taxon>Pseudomonadati</taxon>
        <taxon>Pseudomonadota</taxon>
        <taxon>Gammaproteobacteria</taxon>
        <taxon>Lysobacterales</taxon>
        <taxon>Lysobacteraceae</taxon>
        <taxon>Xanthomonas</taxon>
    </lineage>
</organism>
<sequence length="328" mass="36033">MEITKDARDRIFAAADQLFEDLGRESFPTVDAVRRQARVNMNDASAGMREWRRQKTAQVAPVAVQVPEAVQQAGNQAVAVLWHAAQELANASLLSAQAGWEAERAELEVMRQELVDAYEAQAREVEQAQARIRDVELELAGAADRAAEGERLIEDMRGALAASDSRAAVAQQRAEEIEHRARELRTELDHAHGNAQEQRQAAEAARKEAGAAREEAAQLRGRIEALEGVVSAEREAHQEQRQAAEDARKEAGAAREEAAQLRGRTEALEGVVSAERQAHHEQRRAAEDARKEFAQLRNQMDVMKAEGQEGTMNTSNGGKAADKSNDPT</sequence>
<gene>
    <name evidence="3" type="ORF">R4K57_10945</name>
</gene>